<dbReference type="Pfam" id="PF02811">
    <property type="entry name" value="PHP"/>
    <property type="match status" value="1"/>
</dbReference>
<evidence type="ECO:0000259" key="1">
    <source>
        <dbReference type="SMART" id="SM00481"/>
    </source>
</evidence>
<dbReference type="PANTHER" id="PTHR42924">
    <property type="entry name" value="EXONUCLEASE"/>
    <property type="match status" value="1"/>
</dbReference>
<comment type="caution">
    <text evidence="2">The sequence shown here is derived from an EMBL/GenBank/DDBJ whole genome shotgun (WGS) entry which is preliminary data.</text>
</comment>
<evidence type="ECO:0000313" key="2">
    <source>
        <dbReference type="EMBL" id="KIE46328.1"/>
    </source>
</evidence>
<dbReference type="InterPro" id="IPR003141">
    <property type="entry name" value="Pol/His_phosphatase_N"/>
</dbReference>
<dbReference type="SUPFAM" id="SSF89550">
    <property type="entry name" value="PHP domain-like"/>
    <property type="match status" value="1"/>
</dbReference>
<dbReference type="Proteomes" id="UP000031366">
    <property type="component" value="Unassembled WGS sequence"/>
</dbReference>
<sequence length="419" mass="47381">MKHKKIMECILMATIVASTIGSKALGIVNEEDTSISRLCSMSSETIKATNYEGGLIGLKEGKVIERLPSKGSRFITGKDIGRTMLIPQSKDGEIQSSVVENVDYTIDNPYKNIDWRTANQLKSSLHAHTEKSDGKDTIQEVLDKYSELGYEVLAITDHDRLTYPWNDPKKGDEDVIIPKGLNGIPAAEFSSKHHHINGFFLKEIEKLSTEEEALKYIESQNALAHLNHPGRYDKPHTWYINLYKQFPNLVGLEVINRDDRYPNDRKLWDDILTDIIDERNVWGFANPDSHRLNQIDTSYNRMLIDGEYTAEKFRRAMENGEFYFTANISAENNRKNNPDIPAPTITNIIVDNDKDTITIEGENVQYIEWIGSNSRQLGRGNSLNLNEVTSPTPYVRAVIVGEGGVSFTQPFKVTAQQGK</sequence>
<protein>
    <submittedName>
        <fullName evidence="2">PHP domain protein</fullName>
    </submittedName>
</protein>
<gene>
    <name evidence="2" type="ORF">U732_1755</name>
</gene>
<dbReference type="AlphaFoldDB" id="A0A0C1U464"/>
<dbReference type="RefSeq" id="WP_039633598.1">
    <property type="nucleotide sequence ID" value="NZ_AYSO01000017.1"/>
</dbReference>
<dbReference type="GO" id="GO:0004534">
    <property type="term" value="F:5'-3' RNA exonuclease activity"/>
    <property type="evidence" value="ECO:0007669"/>
    <property type="project" value="TreeGrafter"/>
</dbReference>
<evidence type="ECO:0000313" key="3">
    <source>
        <dbReference type="Proteomes" id="UP000031366"/>
    </source>
</evidence>
<dbReference type="Gene3D" id="3.20.20.140">
    <property type="entry name" value="Metal-dependent hydrolases"/>
    <property type="match status" value="1"/>
</dbReference>
<dbReference type="GO" id="GO:0035312">
    <property type="term" value="F:5'-3' DNA exonuclease activity"/>
    <property type="evidence" value="ECO:0007669"/>
    <property type="project" value="TreeGrafter"/>
</dbReference>
<feature type="domain" description="Polymerase/histidinol phosphatase N-terminal" evidence="1">
    <location>
        <begin position="125"/>
        <end position="193"/>
    </location>
</feature>
<organism evidence="2 3">
    <name type="scientific">Clostridium argentinense CDC 2741</name>
    <dbReference type="NCBI Taxonomy" id="1418104"/>
    <lineage>
        <taxon>Bacteria</taxon>
        <taxon>Bacillati</taxon>
        <taxon>Bacillota</taxon>
        <taxon>Clostridia</taxon>
        <taxon>Eubacteriales</taxon>
        <taxon>Clostridiaceae</taxon>
        <taxon>Clostridium</taxon>
    </lineage>
</organism>
<dbReference type="InterPro" id="IPR016195">
    <property type="entry name" value="Pol/histidinol_Pase-like"/>
</dbReference>
<dbReference type="STRING" id="29341.RSJ17_16745"/>
<dbReference type="EMBL" id="AYSO01000017">
    <property type="protein sequence ID" value="KIE46328.1"/>
    <property type="molecule type" value="Genomic_DNA"/>
</dbReference>
<keyword evidence="3" id="KW-1185">Reference proteome</keyword>
<reference evidence="2 3" key="1">
    <citation type="journal article" date="2015" name="Infect. Genet. Evol.">
        <title>Genomic sequences of six botulinum neurotoxin-producing strains representing three clostridial species illustrate the mobility and diversity of botulinum neurotoxin genes.</title>
        <authorList>
            <person name="Smith T.J."/>
            <person name="Hill K.K."/>
            <person name="Xie G."/>
            <person name="Foley B.T."/>
            <person name="Williamson C.H."/>
            <person name="Foster J.T."/>
            <person name="Johnson S.L."/>
            <person name="Chertkov O."/>
            <person name="Teshima H."/>
            <person name="Gibbons H.S."/>
            <person name="Johnsky L.A."/>
            <person name="Karavis M.A."/>
            <person name="Smith L.A."/>
        </authorList>
    </citation>
    <scope>NUCLEOTIDE SEQUENCE [LARGE SCALE GENOMIC DNA]</scope>
    <source>
        <strain evidence="2 3">CDC 2741</strain>
    </source>
</reference>
<dbReference type="OrthoDB" id="9804333at2"/>
<proteinExistence type="predicted"/>
<accession>A0A0C1U464</accession>
<dbReference type="InterPro" id="IPR004013">
    <property type="entry name" value="PHP_dom"/>
</dbReference>
<dbReference type="PANTHER" id="PTHR42924:SF11">
    <property type="entry name" value="POLYMERASE_HISTIDINOL PHOSPHATASE N-TERMINAL DOMAIN-CONTAINING PROTEIN"/>
    <property type="match status" value="1"/>
</dbReference>
<dbReference type="SMART" id="SM00481">
    <property type="entry name" value="POLIIIAc"/>
    <property type="match status" value="1"/>
</dbReference>
<dbReference type="InterPro" id="IPR052018">
    <property type="entry name" value="PHP_domain"/>
</dbReference>
<name>A0A0C1U464_9CLOT</name>